<organism evidence="2 3">
    <name type="scientific">Dermatophilus congolensis</name>
    <dbReference type="NCBI Taxonomy" id="1863"/>
    <lineage>
        <taxon>Bacteria</taxon>
        <taxon>Bacillati</taxon>
        <taxon>Actinomycetota</taxon>
        <taxon>Actinomycetes</taxon>
        <taxon>Micrococcales</taxon>
        <taxon>Dermatophilaceae</taxon>
        <taxon>Dermatophilus</taxon>
    </lineage>
</organism>
<comment type="caution">
    <text evidence="2">The sequence shown here is derived from an EMBL/GenBank/DDBJ whole genome shotgun (WGS) entry which is preliminary data.</text>
</comment>
<dbReference type="SUPFAM" id="SSF55729">
    <property type="entry name" value="Acyl-CoA N-acyltransferases (Nat)"/>
    <property type="match status" value="1"/>
</dbReference>
<gene>
    <name evidence="2" type="ORF">NCTC7915_00223</name>
</gene>
<dbReference type="PROSITE" id="PS51186">
    <property type="entry name" value="GNAT"/>
    <property type="match status" value="1"/>
</dbReference>
<dbReference type="Gene3D" id="3.40.630.30">
    <property type="match status" value="1"/>
</dbReference>
<protein>
    <recommendedName>
        <fullName evidence="1">N-acetyltransferase domain-containing protein</fullName>
    </recommendedName>
</protein>
<dbReference type="InterPro" id="IPR000182">
    <property type="entry name" value="GNAT_dom"/>
</dbReference>
<sequence>MPVRLTWPVRGPNVGRVRQLDIKFVAVGPSEAEQLRRVWLDMLAEAPGVYAETLDEALACGDADWVARAREFTRWGAAAFAAVDSHGRFVGFVSGYVDREGEERLGQVAFLHVVREPGAPTGDVAAALIARLSEWMRDHWVSNVFMSVREESRCADLLRSAGFVETGTRRVDTLDEEFDEIEFVCPLWDPLSVEAMRSTVFALGVA</sequence>
<reference evidence="2 3" key="1">
    <citation type="submission" date="2018-06" db="EMBL/GenBank/DDBJ databases">
        <authorList>
            <consortium name="Pathogen Informatics"/>
            <person name="Doyle S."/>
        </authorList>
    </citation>
    <scope>NUCLEOTIDE SEQUENCE [LARGE SCALE GENOMIC DNA]</scope>
    <source>
        <strain evidence="2 3">NCTC7915</strain>
    </source>
</reference>
<dbReference type="Proteomes" id="UP000254118">
    <property type="component" value="Unassembled WGS sequence"/>
</dbReference>
<dbReference type="InterPro" id="IPR016181">
    <property type="entry name" value="Acyl_CoA_acyltransferase"/>
</dbReference>
<evidence type="ECO:0000313" key="2">
    <source>
        <dbReference type="EMBL" id="STD04237.1"/>
    </source>
</evidence>
<evidence type="ECO:0000259" key="1">
    <source>
        <dbReference type="PROSITE" id="PS51186"/>
    </source>
</evidence>
<proteinExistence type="predicted"/>
<dbReference type="GO" id="GO:0016747">
    <property type="term" value="F:acyltransferase activity, transferring groups other than amino-acyl groups"/>
    <property type="evidence" value="ECO:0007669"/>
    <property type="project" value="InterPro"/>
</dbReference>
<feature type="domain" description="N-acetyltransferase" evidence="1">
    <location>
        <begin position="22"/>
        <end position="188"/>
    </location>
</feature>
<dbReference type="EMBL" id="UFYA01000001">
    <property type="protein sequence ID" value="STD04237.1"/>
    <property type="molecule type" value="Genomic_DNA"/>
</dbReference>
<evidence type="ECO:0000313" key="3">
    <source>
        <dbReference type="Proteomes" id="UP000254118"/>
    </source>
</evidence>
<name>A0AA46BLH9_9MICO</name>
<accession>A0AA46BLH9</accession>
<dbReference type="AlphaFoldDB" id="A0AA46BLH9"/>